<dbReference type="Pfam" id="PF07971">
    <property type="entry name" value="Glyco_hydro_92"/>
    <property type="match status" value="1"/>
</dbReference>
<dbReference type="InterPro" id="IPR050883">
    <property type="entry name" value="PNGase"/>
</dbReference>
<dbReference type="FunFam" id="1.20.1050.60:FF:000002">
    <property type="entry name" value="Glycosyl hydrolase family 92"/>
    <property type="match status" value="1"/>
</dbReference>
<evidence type="ECO:0000256" key="1">
    <source>
        <dbReference type="SAM" id="MobiDB-lite"/>
    </source>
</evidence>
<dbReference type="InterPro" id="IPR014718">
    <property type="entry name" value="GH-type_carb-bd"/>
</dbReference>
<evidence type="ECO:0000259" key="4">
    <source>
        <dbReference type="Pfam" id="PF17678"/>
    </source>
</evidence>
<dbReference type="FunFam" id="3.30.2080.10:FF:000001">
    <property type="entry name" value="Alpha-1,2-mannosidase subfamily"/>
    <property type="match status" value="1"/>
</dbReference>
<dbReference type="GO" id="GO:0030246">
    <property type="term" value="F:carbohydrate binding"/>
    <property type="evidence" value="ECO:0007669"/>
    <property type="project" value="InterPro"/>
</dbReference>
<dbReference type="Pfam" id="PF17678">
    <property type="entry name" value="Glyco_hydro_92N"/>
    <property type="match status" value="1"/>
</dbReference>
<dbReference type="Proteomes" id="UP000799537">
    <property type="component" value="Unassembled WGS sequence"/>
</dbReference>
<dbReference type="EMBL" id="ML993644">
    <property type="protein sequence ID" value="KAF2159025.1"/>
    <property type="molecule type" value="Genomic_DNA"/>
</dbReference>
<protein>
    <submittedName>
        <fullName evidence="5">Glycoside hydrolase family 92 protein</fullName>
    </submittedName>
</protein>
<dbReference type="GeneID" id="54563259"/>
<dbReference type="InterPro" id="IPR008928">
    <property type="entry name" value="6-hairpin_glycosidase_sf"/>
</dbReference>
<dbReference type="Gene3D" id="3.30.2080.10">
    <property type="entry name" value="GH92 mannosidase domain"/>
    <property type="match status" value="1"/>
</dbReference>
<keyword evidence="2" id="KW-0732">Signal</keyword>
<dbReference type="GO" id="GO:0005829">
    <property type="term" value="C:cytosol"/>
    <property type="evidence" value="ECO:0007669"/>
    <property type="project" value="TreeGrafter"/>
</dbReference>
<dbReference type="Gene3D" id="2.70.98.10">
    <property type="match status" value="1"/>
</dbReference>
<keyword evidence="6" id="KW-1185">Reference proteome</keyword>
<dbReference type="PANTHER" id="PTHR12143">
    <property type="entry name" value="PEPTIDE N-GLYCANASE PNGASE -RELATED"/>
    <property type="match status" value="1"/>
</dbReference>
<dbReference type="NCBIfam" id="TIGR01180">
    <property type="entry name" value="aman2_put"/>
    <property type="match status" value="1"/>
</dbReference>
<dbReference type="PANTHER" id="PTHR12143:SF27">
    <property type="entry name" value="ALPHA-1,2-MANNOSIDASE FAMILY PROTEIN (AFU_ORTHOLOGUE AFUA_5G10520)"/>
    <property type="match status" value="1"/>
</dbReference>
<reference evidence="5" key="1">
    <citation type="journal article" date="2020" name="Stud. Mycol.">
        <title>101 Dothideomycetes genomes: a test case for predicting lifestyles and emergence of pathogens.</title>
        <authorList>
            <person name="Haridas S."/>
            <person name="Albert R."/>
            <person name="Binder M."/>
            <person name="Bloem J."/>
            <person name="Labutti K."/>
            <person name="Salamov A."/>
            <person name="Andreopoulos B."/>
            <person name="Baker S."/>
            <person name="Barry K."/>
            <person name="Bills G."/>
            <person name="Bluhm B."/>
            <person name="Cannon C."/>
            <person name="Castanera R."/>
            <person name="Culley D."/>
            <person name="Daum C."/>
            <person name="Ezra D."/>
            <person name="Gonzalez J."/>
            <person name="Henrissat B."/>
            <person name="Kuo A."/>
            <person name="Liang C."/>
            <person name="Lipzen A."/>
            <person name="Lutzoni F."/>
            <person name="Magnuson J."/>
            <person name="Mondo S."/>
            <person name="Nolan M."/>
            <person name="Ohm R."/>
            <person name="Pangilinan J."/>
            <person name="Park H.-J."/>
            <person name="Ramirez L."/>
            <person name="Alfaro M."/>
            <person name="Sun H."/>
            <person name="Tritt A."/>
            <person name="Yoshinaga Y."/>
            <person name="Zwiers L.-H."/>
            <person name="Turgeon B."/>
            <person name="Goodwin S."/>
            <person name="Spatafora J."/>
            <person name="Crous P."/>
            <person name="Grigoriev I."/>
        </authorList>
    </citation>
    <scope>NUCLEOTIDE SEQUENCE</scope>
    <source>
        <strain evidence="5">ATCC 36951</strain>
    </source>
</reference>
<dbReference type="GO" id="GO:0005975">
    <property type="term" value="P:carbohydrate metabolic process"/>
    <property type="evidence" value="ECO:0007669"/>
    <property type="project" value="InterPro"/>
</dbReference>
<dbReference type="GO" id="GO:0005634">
    <property type="term" value="C:nucleus"/>
    <property type="evidence" value="ECO:0007669"/>
    <property type="project" value="TreeGrafter"/>
</dbReference>
<evidence type="ECO:0000313" key="6">
    <source>
        <dbReference type="Proteomes" id="UP000799537"/>
    </source>
</evidence>
<dbReference type="OrthoDB" id="449263at2759"/>
<dbReference type="Gene3D" id="1.20.1610.10">
    <property type="entry name" value="alpha-1,2-mannosidases domains"/>
    <property type="match status" value="1"/>
</dbReference>
<sequence>MKPTARSVVVVLLGAATGQQDWSQYVQPFIGSEGSIPGTGAGGGDIWVGASLPFGSVKFGIDTTAANASQAVLNGGWTPDGNVTAITGLHVHGTGGAPKYGVGGPQMPLTSIKSPINLLDNSTYSQPRIGHDEASVGYFKSQLQNGVTIELSGSRHVGHMEYSFPASTEKHILVDVSHYLPAPPGGPSDQKYVGGEIHLQPGGKLYTGFGTYIGGWNIGPPMTVYFCGNFDSPADKYSTCRGYNTDPVSRYQTYSNGPIPQATFNLVGLDEVSGPMNDRIGALFSWNSSASSSKIGSKVGISWISEAKACAFINAEVPHWDLNTTRQMAVDEWNRDVFSKIQVPTGPEANETKLQMLYSNLYQTHLMPSDRIGENPLWETEEPWFDDFYTLCTVSLYHLLQPSYYEGMIRALIEMWRRQGYMPDGRSGNYNGYTQGGSNADNVLADAYVKRLRGGINWTDGYAAMVKDAEVLPFNNFDPSDMTGSTMQGRGALEDWLKLGWLAEDVDTRCVSRTVEYSANDFALSQVARGEAGDPTDAAKYLNRSAGWQYIWLSNVTSLGFSGFMAPRLSNGMFNTTDYDPLGCGSCEGLSITNEGVPWEYSFTVAHDMQSLIAKMGGPETFEKRLDKMFEPNAAQQSLGVNGAGITTIFNIGNEPDFATPYLYNYINKSWKSVQNSREQANLHFNTSYNGLPGNSDAGALNSWLVWQMIGLFPVVTQPVYLLHSPWFESISISVGLNATLRITAPGLSDTNFWVQGVKLNGEQWDRNWFNHDELMVNGGTLEFAVGDEPKQWETGPLPPSPGHVDLGDLGF</sequence>
<dbReference type="Gene3D" id="1.20.1050.60">
    <property type="entry name" value="alpha-1,2-mannosidase"/>
    <property type="match status" value="1"/>
</dbReference>
<dbReference type="GO" id="GO:0000224">
    <property type="term" value="F:peptide-N4-(N-acetyl-beta-glucosaminyl)asparagine amidase activity"/>
    <property type="evidence" value="ECO:0007669"/>
    <property type="project" value="TreeGrafter"/>
</dbReference>
<accession>A0A6A6BWG0</accession>
<dbReference type="GO" id="GO:0006516">
    <property type="term" value="P:glycoprotein catabolic process"/>
    <property type="evidence" value="ECO:0007669"/>
    <property type="project" value="TreeGrafter"/>
</dbReference>
<dbReference type="InterPro" id="IPR012939">
    <property type="entry name" value="Glyco_hydro_92"/>
</dbReference>
<feature type="chain" id="PRO_5025608501" evidence="2">
    <location>
        <begin position="19"/>
        <end position="812"/>
    </location>
</feature>
<evidence type="ECO:0000256" key="2">
    <source>
        <dbReference type="SAM" id="SignalP"/>
    </source>
</evidence>
<dbReference type="InterPro" id="IPR005887">
    <property type="entry name" value="GH92_a_mannosidase_put"/>
</dbReference>
<dbReference type="AlphaFoldDB" id="A0A6A6BWG0"/>
<evidence type="ECO:0000259" key="3">
    <source>
        <dbReference type="Pfam" id="PF07971"/>
    </source>
</evidence>
<feature type="region of interest" description="Disordered" evidence="1">
    <location>
        <begin position="791"/>
        <end position="812"/>
    </location>
</feature>
<gene>
    <name evidence="5" type="ORF">M409DRAFT_30560</name>
</gene>
<feature type="domain" description="Glycosyl hydrolase family 92 N-terminal" evidence="4">
    <location>
        <begin position="25"/>
        <end position="302"/>
    </location>
</feature>
<organism evidence="5 6">
    <name type="scientific">Zasmidium cellare ATCC 36951</name>
    <dbReference type="NCBI Taxonomy" id="1080233"/>
    <lineage>
        <taxon>Eukaryota</taxon>
        <taxon>Fungi</taxon>
        <taxon>Dikarya</taxon>
        <taxon>Ascomycota</taxon>
        <taxon>Pezizomycotina</taxon>
        <taxon>Dothideomycetes</taxon>
        <taxon>Dothideomycetidae</taxon>
        <taxon>Mycosphaerellales</taxon>
        <taxon>Mycosphaerellaceae</taxon>
        <taxon>Zasmidium</taxon>
    </lineage>
</organism>
<dbReference type="SUPFAM" id="SSF48208">
    <property type="entry name" value="Six-hairpin glycosidases"/>
    <property type="match status" value="1"/>
</dbReference>
<dbReference type="RefSeq" id="XP_033659914.1">
    <property type="nucleotide sequence ID" value="XM_033809987.1"/>
</dbReference>
<feature type="domain" description="Glycosyl hydrolase family 92" evidence="3">
    <location>
        <begin position="308"/>
        <end position="787"/>
    </location>
</feature>
<proteinExistence type="predicted"/>
<evidence type="ECO:0000313" key="5">
    <source>
        <dbReference type="EMBL" id="KAF2159025.1"/>
    </source>
</evidence>
<dbReference type="InterPro" id="IPR041371">
    <property type="entry name" value="GH92_N"/>
</dbReference>
<feature type="signal peptide" evidence="2">
    <location>
        <begin position="1"/>
        <end position="18"/>
    </location>
</feature>
<keyword evidence="5" id="KW-0378">Hydrolase</keyword>
<name>A0A6A6BWG0_ZASCE</name>